<dbReference type="AlphaFoldDB" id="A0A383D1X3"/>
<name>A0A383D1X3_9ZZZZ</name>
<sequence>PAFNYHIPGIIHSKATSRCFKIT</sequence>
<feature type="non-terminal residue" evidence="1">
    <location>
        <position position="1"/>
    </location>
</feature>
<evidence type="ECO:0000313" key="1">
    <source>
        <dbReference type="EMBL" id="SVE38304.1"/>
    </source>
</evidence>
<gene>
    <name evidence="1" type="ORF">METZ01_LOCUS491158</name>
</gene>
<proteinExistence type="predicted"/>
<reference evidence="1" key="1">
    <citation type="submission" date="2018-05" db="EMBL/GenBank/DDBJ databases">
        <authorList>
            <person name="Lanie J.A."/>
            <person name="Ng W.-L."/>
            <person name="Kazmierczak K.M."/>
            <person name="Andrzejewski T.M."/>
            <person name="Davidsen T.M."/>
            <person name="Wayne K.J."/>
            <person name="Tettelin H."/>
            <person name="Glass J.I."/>
            <person name="Rusch D."/>
            <person name="Podicherti R."/>
            <person name="Tsui H.-C.T."/>
            <person name="Winkler M.E."/>
        </authorList>
    </citation>
    <scope>NUCLEOTIDE SEQUENCE</scope>
</reference>
<organism evidence="1">
    <name type="scientific">marine metagenome</name>
    <dbReference type="NCBI Taxonomy" id="408172"/>
    <lineage>
        <taxon>unclassified sequences</taxon>
        <taxon>metagenomes</taxon>
        <taxon>ecological metagenomes</taxon>
    </lineage>
</organism>
<accession>A0A383D1X3</accession>
<protein>
    <submittedName>
        <fullName evidence="1">Uncharacterized protein</fullName>
    </submittedName>
</protein>
<feature type="non-terminal residue" evidence="1">
    <location>
        <position position="23"/>
    </location>
</feature>
<dbReference type="EMBL" id="UINC01213503">
    <property type="protein sequence ID" value="SVE38304.1"/>
    <property type="molecule type" value="Genomic_DNA"/>
</dbReference>